<keyword evidence="2" id="KW-1185">Reference proteome</keyword>
<dbReference type="Proteomes" id="UP000814128">
    <property type="component" value="Unassembled WGS sequence"/>
</dbReference>
<comment type="caution">
    <text evidence="1">The sequence shown here is derived from an EMBL/GenBank/DDBJ whole genome shotgun (WGS) entry which is preliminary data.</text>
</comment>
<evidence type="ECO:0000313" key="2">
    <source>
        <dbReference type="Proteomes" id="UP000814128"/>
    </source>
</evidence>
<reference evidence="1" key="1">
    <citation type="submission" date="2021-02" db="EMBL/GenBank/DDBJ databases">
        <authorList>
            <consortium name="DOE Joint Genome Institute"/>
            <person name="Ahrendt S."/>
            <person name="Looney B.P."/>
            <person name="Miyauchi S."/>
            <person name="Morin E."/>
            <person name="Drula E."/>
            <person name="Courty P.E."/>
            <person name="Chicoki N."/>
            <person name="Fauchery L."/>
            <person name="Kohler A."/>
            <person name="Kuo A."/>
            <person name="Labutti K."/>
            <person name="Pangilinan J."/>
            <person name="Lipzen A."/>
            <person name="Riley R."/>
            <person name="Andreopoulos W."/>
            <person name="He G."/>
            <person name="Johnson J."/>
            <person name="Barry K.W."/>
            <person name="Grigoriev I.V."/>
            <person name="Nagy L."/>
            <person name="Hibbett D."/>
            <person name="Henrissat B."/>
            <person name="Matheny P.B."/>
            <person name="Labbe J."/>
            <person name="Martin F."/>
        </authorList>
    </citation>
    <scope>NUCLEOTIDE SEQUENCE</scope>
    <source>
        <strain evidence="1">EC-137</strain>
    </source>
</reference>
<sequence>MSSVPSSNTVTPNFPFGTVEKSERGLPEDWDGEAIPIRSLSSPKEPFNDDELLAIKLPGTLTSDDEHGSAACMLGGRALRRILATPGFPQSPPQPSRSVFELREVAGAGLGLFATVDIALGELILCERPLLFSPSWSAFVTFPPEYPLEKIARVTRHEWEKYLAKVLSHIPETRRAKYLALTNSHLHDGSGPLFGIKRTNCWSSGLEETIHPREGVSEQAPYVMVGDLSSRVNHSCCPNSRVLIHEPSFSLGLRALRTIRAGEEITVSYCDILAPCETRQRALARYGFRCTCAACSDPGKSDHIRAYWSKKGAFDWSDATFNSAGALRVISLLDGAGLQSIPQYRSFHAMAGTVFAKEGKMQKANKYLGRWTVLRQVQPGMGWAE</sequence>
<evidence type="ECO:0000313" key="1">
    <source>
        <dbReference type="EMBL" id="KAI0035261.1"/>
    </source>
</evidence>
<protein>
    <submittedName>
        <fullName evidence="1">Uncharacterized protein</fullName>
    </submittedName>
</protein>
<accession>A0ACB8QTS8</accession>
<dbReference type="EMBL" id="MU273487">
    <property type="protein sequence ID" value="KAI0035261.1"/>
    <property type="molecule type" value="Genomic_DNA"/>
</dbReference>
<proteinExistence type="predicted"/>
<gene>
    <name evidence="1" type="ORF">K488DRAFT_83223</name>
</gene>
<reference evidence="1" key="2">
    <citation type="journal article" date="2022" name="New Phytol.">
        <title>Evolutionary transition to the ectomycorrhizal habit in the genomes of a hyperdiverse lineage of mushroom-forming fungi.</title>
        <authorList>
            <person name="Looney B."/>
            <person name="Miyauchi S."/>
            <person name="Morin E."/>
            <person name="Drula E."/>
            <person name="Courty P.E."/>
            <person name="Kohler A."/>
            <person name="Kuo A."/>
            <person name="LaButti K."/>
            <person name="Pangilinan J."/>
            <person name="Lipzen A."/>
            <person name="Riley R."/>
            <person name="Andreopoulos W."/>
            <person name="He G."/>
            <person name="Johnson J."/>
            <person name="Nolan M."/>
            <person name="Tritt A."/>
            <person name="Barry K.W."/>
            <person name="Grigoriev I.V."/>
            <person name="Nagy L.G."/>
            <person name="Hibbett D."/>
            <person name="Henrissat B."/>
            <person name="Matheny P.B."/>
            <person name="Labbe J."/>
            <person name="Martin F.M."/>
        </authorList>
    </citation>
    <scope>NUCLEOTIDE SEQUENCE</scope>
    <source>
        <strain evidence="1">EC-137</strain>
    </source>
</reference>
<organism evidence="1 2">
    <name type="scientific">Vararia minispora EC-137</name>
    <dbReference type="NCBI Taxonomy" id="1314806"/>
    <lineage>
        <taxon>Eukaryota</taxon>
        <taxon>Fungi</taxon>
        <taxon>Dikarya</taxon>
        <taxon>Basidiomycota</taxon>
        <taxon>Agaricomycotina</taxon>
        <taxon>Agaricomycetes</taxon>
        <taxon>Russulales</taxon>
        <taxon>Lachnocladiaceae</taxon>
        <taxon>Vararia</taxon>
    </lineage>
</organism>
<name>A0ACB8QTS8_9AGAM</name>